<proteinExistence type="predicted"/>
<sequence length="122" mass="13441">MGTVPTKRGSFRKKSLLAGSFANPAACARGKRVHTLQEDYKKSECFRFSLFLFPFQVLHLDHTSNGLAKQPICFPTLLASISKCVADDITHLSSFCGGHFCVRREQERTPSLSGRGPPPVVC</sequence>
<accession>A0A7R9ZE99</accession>
<evidence type="ECO:0000313" key="1">
    <source>
        <dbReference type="EMBL" id="CAD8322166.1"/>
    </source>
</evidence>
<reference evidence="1" key="1">
    <citation type="submission" date="2021-01" db="EMBL/GenBank/DDBJ databases">
        <authorList>
            <person name="Corre E."/>
            <person name="Pelletier E."/>
            <person name="Niang G."/>
            <person name="Scheremetjew M."/>
            <person name="Finn R."/>
            <person name="Kale V."/>
            <person name="Holt S."/>
            <person name="Cochrane G."/>
            <person name="Meng A."/>
            <person name="Brown T."/>
            <person name="Cohen L."/>
        </authorList>
    </citation>
    <scope>NUCLEOTIDE SEQUENCE</scope>
    <source>
        <strain evidence="1">CCMP147</strain>
    </source>
</reference>
<protein>
    <submittedName>
        <fullName evidence="1">Uncharacterized protein</fullName>
    </submittedName>
</protein>
<organism evidence="1">
    <name type="scientific">Pseudictyota dubia</name>
    <dbReference type="NCBI Taxonomy" id="2749911"/>
    <lineage>
        <taxon>Eukaryota</taxon>
        <taxon>Sar</taxon>
        <taxon>Stramenopiles</taxon>
        <taxon>Ochrophyta</taxon>
        <taxon>Bacillariophyta</taxon>
        <taxon>Mediophyceae</taxon>
        <taxon>Biddulphiophycidae</taxon>
        <taxon>Eupodiscales</taxon>
        <taxon>Odontellaceae</taxon>
        <taxon>Pseudictyota</taxon>
    </lineage>
</organism>
<dbReference type="EMBL" id="HBED01040956">
    <property type="protein sequence ID" value="CAD8322166.1"/>
    <property type="molecule type" value="Transcribed_RNA"/>
</dbReference>
<gene>
    <name evidence="1" type="ORF">TDUB1175_LOCUS20583</name>
</gene>
<name>A0A7R9ZE99_9STRA</name>
<dbReference type="AlphaFoldDB" id="A0A7R9ZE99"/>